<evidence type="ECO:0000313" key="8">
    <source>
        <dbReference type="EMBL" id="AAG34566.1"/>
    </source>
</evidence>
<evidence type="ECO:0000259" key="6">
    <source>
        <dbReference type="Pfam" id="PF00669"/>
    </source>
</evidence>
<sequence>MIINNNISALNANRQLNLTGNSMTKTIAQLSSGMRINTAGDDASGLAVSEKMRSQYRGLQQATRNAQNGISFIQTTEGYLNETTNIMQRMRELAIQSANGIYSDSDRALIQVEVNQLVAEVDRIASQAEFNKMNMLTGRFAADGQTPMTFHIGANMDQRVSINIGSMTAANLQVGGDTPISISSVETANQALGRIDEGIQMVVSQRAELGAVQNRMESMVKSLMIATENTIASESVIRDADMASAMVAYTREQILQQTGAAMLANANMKNQSYNENHWII</sequence>
<evidence type="ECO:0000256" key="4">
    <source>
        <dbReference type="ARBA" id="ARBA00023143"/>
    </source>
</evidence>
<dbReference type="Gene3D" id="6.10.10.10">
    <property type="entry name" value="Flagellar export chaperone, C-terminal domain"/>
    <property type="match status" value="1"/>
</dbReference>
<dbReference type="InterPro" id="IPR001492">
    <property type="entry name" value="Flagellin"/>
</dbReference>
<dbReference type="Gene3D" id="1.20.1330.10">
    <property type="entry name" value="f41 fragment of flagellin, N-terminal domain"/>
    <property type="match status" value="2"/>
</dbReference>
<evidence type="ECO:0000259" key="7">
    <source>
        <dbReference type="Pfam" id="PF00700"/>
    </source>
</evidence>
<keyword evidence="8" id="KW-0282">Flagellum</keyword>
<dbReference type="EMBL" id="AF241832">
    <property type="protein sequence ID" value="AAG34566.1"/>
    <property type="molecule type" value="Genomic_DNA"/>
</dbReference>
<name>Q9F0F6_BRAHO</name>
<evidence type="ECO:0000256" key="2">
    <source>
        <dbReference type="ARBA" id="ARBA00005709"/>
    </source>
</evidence>
<feature type="domain" description="Flagellin C-terminal" evidence="7">
    <location>
        <begin position="193"/>
        <end position="272"/>
    </location>
</feature>
<dbReference type="PANTHER" id="PTHR42792">
    <property type="entry name" value="FLAGELLIN"/>
    <property type="match status" value="1"/>
</dbReference>
<dbReference type="GO" id="GO:0055040">
    <property type="term" value="C:periplasmic flagellum"/>
    <property type="evidence" value="ECO:0007669"/>
    <property type="project" value="UniProtKB-SubCell"/>
</dbReference>
<proteinExistence type="inferred from homology"/>
<keyword evidence="4 5" id="KW-0975">Bacterial flagellum</keyword>
<feature type="domain" description="Flagellin N-terminal" evidence="6">
    <location>
        <begin position="3"/>
        <end position="139"/>
    </location>
</feature>
<dbReference type="AlphaFoldDB" id="Q9F0F6"/>
<reference evidence="8" key="1">
    <citation type="journal article" date="2000" name="J. Bacteriol.">
        <title>The spirochete FlaA periplasmic flagellar sheath protein impacts flagellar helicity.</title>
        <authorList>
            <person name="Li C."/>
            <person name="Corum L."/>
            <person name="Morgan D."/>
            <person name="Rosey E.L."/>
            <person name="Stanton T.B."/>
            <person name="Charon N.W."/>
        </authorList>
    </citation>
    <scope>NUCLEOTIDE SEQUENCE</scope>
</reference>
<evidence type="ECO:0000256" key="5">
    <source>
        <dbReference type="RuleBase" id="RU362073"/>
    </source>
</evidence>
<dbReference type="PRINTS" id="PR00207">
    <property type="entry name" value="FLAGELLIN"/>
</dbReference>
<comment type="similarity">
    <text evidence="2 5">Belongs to the bacterial flagellin family.</text>
</comment>
<organism evidence="8">
    <name type="scientific">Brachyspira hyodysenteriae</name>
    <name type="common">Treponema hyodysenteriae</name>
    <dbReference type="NCBI Taxonomy" id="159"/>
    <lineage>
        <taxon>Bacteria</taxon>
        <taxon>Pseudomonadati</taxon>
        <taxon>Spirochaetota</taxon>
        <taxon>Spirochaetia</taxon>
        <taxon>Brachyspirales</taxon>
        <taxon>Brachyspiraceae</taxon>
        <taxon>Brachyspira</taxon>
    </lineage>
</organism>
<dbReference type="PANTHER" id="PTHR42792:SF2">
    <property type="entry name" value="FLAGELLIN"/>
    <property type="match status" value="1"/>
</dbReference>
<evidence type="ECO:0000256" key="3">
    <source>
        <dbReference type="ARBA" id="ARBA00022764"/>
    </source>
</evidence>
<protein>
    <recommendedName>
        <fullName evidence="5">Flagellin</fullName>
    </recommendedName>
</protein>
<dbReference type="Pfam" id="PF00700">
    <property type="entry name" value="Flagellin_C"/>
    <property type="match status" value="1"/>
</dbReference>
<dbReference type="InterPro" id="IPR042187">
    <property type="entry name" value="Flagellin_C_sub2"/>
</dbReference>
<dbReference type="SUPFAM" id="SSF64518">
    <property type="entry name" value="Phase 1 flagellin"/>
    <property type="match status" value="1"/>
</dbReference>
<dbReference type="GO" id="GO:0005198">
    <property type="term" value="F:structural molecule activity"/>
    <property type="evidence" value="ECO:0007669"/>
    <property type="project" value="UniProtKB-UniRule"/>
</dbReference>
<accession>Q9F0F6</accession>
<comment type="function">
    <text evidence="1 5">Component of the core of the flagella.</text>
</comment>
<keyword evidence="3 5" id="KW-0574">Periplasm</keyword>
<dbReference type="Pfam" id="PF00669">
    <property type="entry name" value="Flagellin_N"/>
    <property type="match status" value="1"/>
</dbReference>
<gene>
    <name evidence="8" type="primary">flaB3</name>
</gene>
<comment type="subcellular location">
    <subcellularLocation>
        <location evidence="5">Periplasmic flagellum</location>
    </subcellularLocation>
    <subcellularLocation>
        <location evidence="5">Periplasm</location>
    </subcellularLocation>
</comment>
<dbReference type="InterPro" id="IPR001029">
    <property type="entry name" value="Flagellin_N"/>
</dbReference>
<keyword evidence="8" id="KW-0966">Cell projection</keyword>
<evidence type="ECO:0000256" key="1">
    <source>
        <dbReference type="ARBA" id="ARBA00004095"/>
    </source>
</evidence>
<dbReference type="InterPro" id="IPR046358">
    <property type="entry name" value="Flagellin_C"/>
</dbReference>
<keyword evidence="8" id="KW-0969">Cilium</keyword>